<protein>
    <submittedName>
        <fullName evidence="1">Uncharacterized protein</fullName>
    </submittedName>
</protein>
<evidence type="ECO:0000313" key="2">
    <source>
        <dbReference type="Proteomes" id="UP000645217"/>
    </source>
</evidence>
<proteinExistence type="predicted"/>
<accession>A0A917RIX3</accession>
<gene>
    <name evidence="1" type="ORF">GCM10007964_61000</name>
</gene>
<sequence length="111" mass="11288">MSGVPRDIDVHAPTAARALSRWDAATSGIARVCQEGSARIQRLADATPWGDDAAGAAFHAAYTKDGGPEILAQIGALVVQDVEALGAKVRTAVGNTRGTDTAQAAGTTMSI</sequence>
<dbReference type="AlphaFoldDB" id="A0A917RIX3"/>
<reference evidence="1" key="2">
    <citation type="submission" date="2020-09" db="EMBL/GenBank/DDBJ databases">
        <authorList>
            <person name="Sun Q."/>
            <person name="Ohkuma M."/>
        </authorList>
    </citation>
    <scope>NUCLEOTIDE SEQUENCE</scope>
    <source>
        <strain evidence="1">JCM 13064</strain>
    </source>
</reference>
<reference evidence="1" key="1">
    <citation type="journal article" date="2014" name="Int. J. Syst. Evol. Microbiol.">
        <title>Complete genome sequence of Corynebacterium casei LMG S-19264T (=DSM 44701T), isolated from a smear-ripened cheese.</title>
        <authorList>
            <consortium name="US DOE Joint Genome Institute (JGI-PGF)"/>
            <person name="Walter F."/>
            <person name="Albersmeier A."/>
            <person name="Kalinowski J."/>
            <person name="Ruckert C."/>
        </authorList>
    </citation>
    <scope>NUCLEOTIDE SEQUENCE</scope>
    <source>
        <strain evidence="1">JCM 13064</strain>
    </source>
</reference>
<keyword evidence="2" id="KW-1185">Reference proteome</keyword>
<name>A0A917RIX3_9ACTN</name>
<dbReference type="Proteomes" id="UP000645217">
    <property type="component" value="Unassembled WGS sequence"/>
</dbReference>
<evidence type="ECO:0000313" key="1">
    <source>
        <dbReference type="EMBL" id="GGL10618.1"/>
    </source>
</evidence>
<organism evidence="1 2">
    <name type="scientific">Sphaerisporangium melleum</name>
    <dbReference type="NCBI Taxonomy" id="321316"/>
    <lineage>
        <taxon>Bacteria</taxon>
        <taxon>Bacillati</taxon>
        <taxon>Actinomycetota</taxon>
        <taxon>Actinomycetes</taxon>
        <taxon>Streptosporangiales</taxon>
        <taxon>Streptosporangiaceae</taxon>
        <taxon>Sphaerisporangium</taxon>
    </lineage>
</organism>
<dbReference type="EMBL" id="BMNT01000041">
    <property type="protein sequence ID" value="GGL10618.1"/>
    <property type="molecule type" value="Genomic_DNA"/>
</dbReference>
<comment type="caution">
    <text evidence="1">The sequence shown here is derived from an EMBL/GenBank/DDBJ whole genome shotgun (WGS) entry which is preliminary data.</text>
</comment>